<evidence type="ECO:0000313" key="1">
    <source>
        <dbReference type="EMBL" id="CAK7225845.1"/>
    </source>
</evidence>
<evidence type="ECO:0000313" key="2">
    <source>
        <dbReference type="Proteomes" id="UP001642406"/>
    </source>
</evidence>
<sequence length="222" mass="23863">MRFSRKFKASSHCLPSPDGRLVATLLPTGIHIRAVQCLDEVASVIPLPAALSAAAVISFQWSPSSKRLLVATSDLVLVAAVDPPAGEEPFRAVIRNPTLPVTAKPTFVGLGTSDDCVCICSAFGIKFVFYDLRTGLGVAIENPKLFSSAAVCSRGISFRPVSDHIALLVRTDGKDFVCIRALVTSSPEAIWEPETVDAQGLVWSPDGRWLTVRRKRDCISVS</sequence>
<keyword evidence="2" id="KW-1185">Reference proteome</keyword>
<dbReference type="SUPFAM" id="SSF82171">
    <property type="entry name" value="DPP6 N-terminal domain-like"/>
    <property type="match status" value="1"/>
</dbReference>
<name>A0ABP0C3T1_9PEZI</name>
<dbReference type="InterPro" id="IPR052778">
    <property type="entry name" value="Centrosome-WD_assoc"/>
</dbReference>
<dbReference type="Proteomes" id="UP001642406">
    <property type="component" value="Unassembled WGS sequence"/>
</dbReference>
<proteinExistence type="predicted"/>
<dbReference type="PANTHER" id="PTHR16220:SF0">
    <property type="entry name" value="WD REPEAT-CONTAINING PROTEIN WRAP73"/>
    <property type="match status" value="1"/>
</dbReference>
<gene>
    <name evidence="1" type="ORF">SBRCBS47491_006027</name>
</gene>
<dbReference type="PANTHER" id="PTHR16220">
    <property type="entry name" value="WD REPEAT PROTEIN 8-RELATED"/>
    <property type="match status" value="1"/>
</dbReference>
<dbReference type="EMBL" id="CAWUHC010000056">
    <property type="protein sequence ID" value="CAK7225845.1"/>
    <property type="molecule type" value="Genomic_DNA"/>
</dbReference>
<accession>A0ABP0C3T1</accession>
<comment type="caution">
    <text evidence="1">The sequence shown here is derived from an EMBL/GenBank/DDBJ whole genome shotgun (WGS) entry which is preliminary data.</text>
</comment>
<organism evidence="1 2">
    <name type="scientific">Sporothrix bragantina</name>
    <dbReference type="NCBI Taxonomy" id="671064"/>
    <lineage>
        <taxon>Eukaryota</taxon>
        <taxon>Fungi</taxon>
        <taxon>Dikarya</taxon>
        <taxon>Ascomycota</taxon>
        <taxon>Pezizomycotina</taxon>
        <taxon>Sordariomycetes</taxon>
        <taxon>Sordariomycetidae</taxon>
        <taxon>Ophiostomatales</taxon>
        <taxon>Ophiostomataceae</taxon>
        <taxon>Sporothrix</taxon>
    </lineage>
</organism>
<protein>
    <submittedName>
        <fullName evidence="1">Uncharacterized protein</fullName>
    </submittedName>
</protein>
<reference evidence="1 2" key="1">
    <citation type="submission" date="2024-01" db="EMBL/GenBank/DDBJ databases">
        <authorList>
            <person name="Allen C."/>
            <person name="Tagirdzhanova G."/>
        </authorList>
    </citation>
    <scope>NUCLEOTIDE SEQUENCE [LARGE SCALE GENOMIC DNA]</scope>
</reference>